<evidence type="ECO:0000256" key="3">
    <source>
        <dbReference type="ARBA" id="ARBA00004868"/>
    </source>
</evidence>
<dbReference type="GO" id="GO:0009229">
    <property type="term" value="P:thiamine diphosphate biosynthetic process"/>
    <property type="evidence" value="ECO:0007669"/>
    <property type="project" value="UniProtKB-UniRule"/>
</dbReference>
<keyword evidence="4 11" id="KW-0808">Transferase</keyword>
<dbReference type="Pfam" id="PF02110">
    <property type="entry name" value="HK"/>
    <property type="match status" value="1"/>
</dbReference>
<dbReference type="SUPFAM" id="SSF53613">
    <property type="entry name" value="Ribokinase-like"/>
    <property type="match status" value="1"/>
</dbReference>
<dbReference type="EC" id="2.7.1.50" evidence="11"/>
<evidence type="ECO:0000256" key="1">
    <source>
        <dbReference type="ARBA" id="ARBA00001771"/>
    </source>
</evidence>
<dbReference type="GO" id="GO:0009228">
    <property type="term" value="P:thiamine biosynthetic process"/>
    <property type="evidence" value="ECO:0007669"/>
    <property type="project" value="UniProtKB-KW"/>
</dbReference>
<keyword evidence="7 11" id="KW-0418">Kinase</keyword>
<dbReference type="InterPro" id="IPR029056">
    <property type="entry name" value="Ribokinase-like"/>
</dbReference>
<evidence type="ECO:0000256" key="6">
    <source>
        <dbReference type="ARBA" id="ARBA00022741"/>
    </source>
</evidence>
<dbReference type="NCBIfam" id="NF006830">
    <property type="entry name" value="PRK09355.1"/>
    <property type="match status" value="1"/>
</dbReference>
<gene>
    <name evidence="11 12" type="primary">thiM</name>
    <name evidence="12" type="ORF">HJG52_00745</name>
</gene>
<protein>
    <recommendedName>
        <fullName evidence="11">Hydroxyethylthiazole kinase</fullName>
        <ecNumber evidence="11">2.7.1.50</ecNumber>
    </recommendedName>
    <alternativeName>
        <fullName evidence="11">4-methyl-5-beta-hydroxyethylthiazole kinase</fullName>
        <shortName evidence="11">TH kinase</shortName>
        <shortName evidence="11">Thz kinase</shortName>
    </alternativeName>
</protein>
<feature type="binding site" evidence="11">
    <location>
        <position position="133"/>
    </location>
    <ligand>
        <name>ATP</name>
        <dbReference type="ChEBI" id="CHEBI:30616"/>
    </ligand>
</feature>
<dbReference type="EMBL" id="JABEPQ010000001">
    <property type="protein sequence ID" value="NNM44535.1"/>
    <property type="molecule type" value="Genomic_DNA"/>
</dbReference>
<evidence type="ECO:0000256" key="7">
    <source>
        <dbReference type="ARBA" id="ARBA00022777"/>
    </source>
</evidence>
<comment type="caution">
    <text evidence="12">The sequence shown here is derived from an EMBL/GenBank/DDBJ whole genome shotgun (WGS) entry which is preliminary data.</text>
</comment>
<comment type="pathway">
    <text evidence="3 11">Cofactor biosynthesis; thiamine diphosphate biosynthesis; 4-methyl-5-(2-phosphoethyl)-thiazole from 5-(2-hydroxyethyl)-4-methylthiazole: step 1/1.</text>
</comment>
<feature type="binding site" evidence="11">
    <location>
        <position position="177"/>
    </location>
    <ligand>
        <name>ATP</name>
        <dbReference type="ChEBI" id="CHEBI:30616"/>
    </ligand>
</feature>
<evidence type="ECO:0000256" key="2">
    <source>
        <dbReference type="ARBA" id="ARBA00001946"/>
    </source>
</evidence>
<keyword evidence="13" id="KW-1185">Reference proteome</keyword>
<organism evidence="12 13">
    <name type="scientific">Knoellia koreensis</name>
    <dbReference type="NCBI Taxonomy" id="2730921"/>
    <lineage>
        <taxon>Bacteria</taxon>
        <taxon>Bacillati</taxon>
        <taxon>Actinomycetota</taxon>
        <taxon>Actinomycetes</taxon>
        <taxon>Micrococcales</taxon>
        <taxon>Intrasporangiaceae</taxon>
        <taxon>Knoellia</taxon>
    </lineage>
</organism>
<evidence type="ECO:0000256" key="8">
    <source>
        <dbReference type="ARBA" id="ARBA00022840"/>
    </source>
</evidence>
<dbReference type="PIRSF" id="PIRSF000513">
    <property type="entry name" value="Thz_kinase"/>
    <property type="match status" value="1"/>
</dbReference>
<dbReference type="AlphaFoldDB" id="A0A849H9C6"/>
<accession>A0A849H9C6</accession>
<keyword evidence="5 11" id="KW-0479">Metal-binding</keyword>
<feature type="binding site" evidence="11">
    <location>
        <position position="204"/>
    </location>
    <ligand>
        <name>substrate</name>
    </ligand>
</feature>
<comment type="function">
    <text evidence="11">Catalyzes the phosphorylation of the hydroxyl group of 4-methyl-5-beta-hydroxyethylthiazole (THZ).</text>
</comment>
<evidence type="ECO:0000313" key="13">
    <source>
        <dbReference type="Proteomes" id="UP000588586"/>
    </source>
</evidence>
<dbReference type="GO" id="GO:0000287">
    <property type="term" value="F:magnesium ion binding"/>
    <property type="evidence" value="ECO:0007669"/>
    <property type="project" value="UniProtKB-UniRule"/>
</dbReference>
<comment type="cofactor">
    <cofactor evidence="2 11">
        <name>Mg(2+)</name>
        <dbReference type="ChEBI" id="CHEBI:18420"/>
    </cofactor>
</comment>
<reference evidence="12 13" key="1">
    <citation type="submission" date="2020-04" db="EMBL/GenBank/DDBJ databases">
        <title>Knoellia sp. isolate from air conditioner.</title>
        <authorList>
            <person name="Chea S."/>
            <person name="Kim D.-U."/>
        </authorList>
    </citation>
    <scope>NUCLEOTIDE SEQUENCE [LARGE SCALE GENOMIC DNA]</scope>
    <source>
        <strain evidence="12 13">DB2414S</strain>
    </source>
</reference>
<dbReference type="HAMAP" id="MF_00228">
    <property type="entry name" value="Thz_kinase"/>
    <property type="match status" value="1"/>
</dbReference>
<keyword evidence="8 11" id="KW-0067">ATP-binding</keyword>
<comment type="similarity">
    <text evidence="11">Belongs to the Thz kinase family.</text>
</comment>
<dbReference type="GO" id="GO:0004417">
    <property type="term" value="F:hydroxyethylthiazole kinase activity"/>
    <property type="evidence" value="ECO:0007669"/>
    <property type="project" value="UniProtKB-UniRule"/>
</dbReference>
<evidence type="ECO:0000256" key="9">
    <source>
        <dbReference type="ARBA" id="ARBA00022842"/>
    </source>
</evidence>
<proteinExistence type="inferred from homology"/>
<dbReference type="PRINTS" id="PR01099">
    <property type="entry name" value="HYETHTZKNASE"/>
</dbReference>
<dbReference type="Gene3D" id="3.40.1190.20">
    <property type="match status" value="1"/>
</dbReference>
<sequence>MTPSTPPNSADTTVTADQLATTLEALRGATPLVQCITNTVVQNWTANVLLAAGAAPAMVDNPHEAGGFARVASGLLVNLGTPQDDTVAAMRAAVAAAGAAGTPWVLDPVAAGGLAWRTDLAHELVALGPTVVRGNPSEVLALAGGTGGRGVDSTDAPEAAVDAARGLTDRVRVVAVSGEVDHVLNATRLVRLSNGHPWLTKVTGVGCALGALMAAYAACTDDPLLAASAATAHLTVAADEAAAQAQGPGSFAVHLLDALELLTPDQLASRVRVS</sequence>
<evidence type="ECO:0000256" key="5">
    <source>
        <dbReference type="ARBA" id="ARBA00022723"/>
    </source>
</evidence>
<evidence type="ECO:0000313" key="12">
    <source>
        <dbReference type="EMBL" id="NNM44535.1"/>
    </source>
</evidence>
<evidence type="ECO:0000256" key="4">
    <source>
        <dbReference type="ARBA" id="ARBA00022679"/>
    </source>
</evidence>
<dbReference type="GO" id="GO:0005524">
    <property type="term" value="F:ATP binding"/>
    <property type="evidence" value="ECO:0007669"/>
    <property type="project" value="UniProtKB-UniRule"/>
</dbReference>
<keyword evidence="6 11" id="KW-0547">Nucleotide-binding</keyword>
<dbReference type="Proteomes" id="UP000588586">
    <property type="component" value="Unassembled WGS sequence"/>
</dbReference>
<evidence type="ECO:0000256" key="10">
    <source>
        <dbReference type="ARBA" id="ARBA00022977"/>
    </source>
</evidence>
<feature type="binding site" evidence="11">
    <location>
        <position position="58"/>
    </location>
    <ligand>
        <name>substrate</name>
    </ligand>
</feature>
<dbReference type="CDD" id="cd01170">
    <property type="entry name" value="THZ_kinase"/>
    <property type="match status" value="1"/>
</dbReference>
<dbReference type="InterPro" id="IPR000417">
    <property type="entry name" value="Hyethyz_kinase"/>
</dbReference>
<keyword evidence="10 11" id="KW-0784">Thiamine biosynthesis</keyword>
<name>A0A849H9C6_9MICO</name>
<dbReference type="RefSeq" id="WP_171241678.1">
    <property type="nucleotide sequence ID" value="NZ_JABEPQ010000001.1"/>
</dbReference>
<dbReference type="UniPathway" id="UPA00060">
    <property type="reaction ID" value="UER00139"/>
</dbReference>
<evidence type="ECO:0000256" key="11">
    <source>
        <dbReference type="HAMAP-Rule" id="MF_00228"/>
    </source>
</evidence>
<keyword evidence="9 11" id="KW-0460">Magnesium</keyword>
<comment type="catalytic activity">
    <reaction evidence="1 11">
        <text>5-(2-hydroxyethyl)-4-methylthiazole + ATP = 4-methyl-5-(2-phosphooxyethyl)-thiazole + ADP + H(+)</text>
        <dbReference type="Rhea" id="RHEA:24212"/>
        <dbReference type="ChEBI" id="CHEBI:15378"/>
        <dbReference type="ChEBI" id="CHEBI:17957"/>
        <dbReference type="ChEBI" id="CHEBI:30616"/>
        <dbReference type="ChEBI" id="CHEBI:58296"/>
        <dbReference type="ChEBI" id="CHEBI:456216"/>
        <dbReference type="EC" id="2.7.1.50"/>
    </reaction>
</comment>